<evidence type="ECO:0000313" key="2">
    <source>
        <dbReference type="Proteomes" id="UP000316621"/>
    </source>
</evidence>
<dbReference type="STRING" id="3469.A0A4Y7KB19"/>
<dbReference type="PANTHER" id="PTHR47926">
    <property type="entry name" value="PENTATRICOPEPTIDE REPEAT-CONTAINING PROTEIN"/>
    <property type="match status" value="1"/>
</dbReference>
<dbReference type="Pfam" id="PF20431">
    <property type="entry name" value="E_motif"/>
    <property type="match status" value="1"/>
</dbReference>
<name>A0A4Y7KB19_PAPSO</name>
<keyword evidence="2" id="KW-1185">Reference proteome</keyword>
<evidence type="ECO:0000313" key="1">
    <source>
        <dbReference type="EMBL" id="RZC69996.1"/>
    </source>
</evidence>
<accession>A0A4Y7KB19</accession>
<dbReference type="AlphaFoldDB" id="A0A4Y7KB19"/>
<reference evidence="1 2" key="1">
    <citation type="journal article" date="2018" name="Science">
        <title>The opium poppy genome and morphinan production.</title>
        <authorList>
            <person name="Guo L."/>
            <person name="Winzer T."/>
            <person name="Yang X."/>
            <person name="Li Y."/>
            <person name="Ning Z."/>
            <person name="He Z."/>
            <person name="Teodor R."/>
            <person name="Lu Y."/>
            <person name="Bowser T.A."/>
            <person name="Graham I.A."/>
            <person name="Ye K."/>
        </authorList>
    </citation>
    <scope>NUCLEOTIDE SEQUENCE [LARGE SCALE GENOMIC DNA]</scope>
    <source>
        <strain evidence="2">cv. HN1</strain>
        <tissue evidence="1">Leaves</tissue>
    </source>
</reference>
<dbReference type="InterPro" id="IPR046960">
    <property type="entry name" value="PPR_At4g14850-like_plant"/>
</dbReference>
<dbReference type="GO" id="GO:0003723">
    <property type="term" value="F:RNA binding"/>
    <property type="evidence" value="ECO:0007669"/>
    <property type="project" value="InterPro"/>
</dbReference>
<dbReference type="GO" id="GO:0009451">
    <property type="term" value="P:RNA modification"/>
    <property type="evidence" value="ECO:0007669"/>
    <property type="project" value="InterPro"/>
</dbReference>
<dbReference type="EMBL" id="CM010721">
    <property type="protein sequence ID" value="RZC69996.1"/>
    <property type="molecule type" value="Genomic_DNA"/>
</dbReference>
<proteinExistence type="predicted"/>
<dbReference type="InterPro" id="IPR046848">
    <property type="entry name" value="E_motif"/>
</dbReference>
<dbReference type="Proteomes" id="UP000316621">
    <property type="component" value="Chromosome 7"/>
</dbReference>
<protein>
    <recommendedName>
        <fullName evidence="3">Pentatricopeptide repeat-containing protein</fullName>
    </recommendedName>
</protein>
<dbReference type="Gramene" id="RZC69996">
    <property type="protein sequence ID" value="RZC69996"/>
    <property type="gene ID" value="C5167_033165"/>
</dbReference>
<organism evidence="1 2">
    <name type="scientific">Papaver somniferum</name>
    <name type="common">Opium poppy</name>
    <dbReference type="NCBI Taxonomy" id="3469"/>
    <lineage>
        <taxon>Eukaryota</taxon>
        <taxon>Viridiplantae</taxon>
        <taxon>Streptophyta</taxon>
        <taxon>Embryophyta</taxon>
        <taxon>Tracheophyta</taxon>
        <taxon>Spermatophyta</taxon>
        <taxon>Magnoliopsida</taxon>
        <taxon>Ranunculales</taxon>
        <taxon>Papaveraceae</taxon>
        <taxon>Papaveroideae</taxon>
        <taxon>Papaver</taxon>
    </lineage>
</organism>
<evidence type="ECO:0008006" key="3">
    <source>
        <dbReference type="Google" id="ProtNLM"/>
    </source>
</evidence>
<sequence length="156" mass="17757">MEHLLKLEPDDAGNFVLLSSIYAGLGRREDVSRMRKLMRNSKLKKTPGWSSIEVNNEIQEFSARDDSSLLWNQIHEMLKLLELNAVFLTNGLLIVVLDDGTFTPIYTVALVDMYKLECRPAWGIDGSAVLERTFGQIFFHTSTSAWYAFYPHSPSV</sequence>
<gene>
    <name evidence="1" type="ORF">C5167_033165</name>
</gene>